<dbReference type="RefSeq" id="WP_035681623.1">
    <property type="nucleotide sequence ID" value="NZ_JPRL01000001.1"/>
</dbReference>
<sequence>MKFKTIVISFVFLVFFSCKQTPAAIKLKVAFSDQSKKELPQLYFIDVYKDGKIFKKYERFRKPRIEKEILIDSLDNGEYEFVYLNFLNQSLTRTIEVKENKVYNISIYPDYSDYKEFINKSFVRNLKDNQKVEFYYESSGCFHSFEGNLIVSKRDNKYYAESRGSSKKLNKKELEAIIQMECELNLLNKGGCTTDDSYIVKFGNEQKQFNDRTCAWEGWRTMWKQIGLKI</sequence>
<dbReference type="AlphaFoldDB" id="A0A085ZK71"/>
<accession>A0A085ZK71</accession>
<dbReference type="EMBL" id="JPRL01000001">
    <property type="protein sequence ID" value="KFF04835.1"/>
    <property type="molecule type" value="Genomic_DNA"/>
</dbReference>
<evidence type="ECO:0000256" key="1">
    <source>
        <dbReference type="SAM" id="SignalP"/>
    </source>
</evidence>
<gene>
    <name evidence="2" type="ORF">IW19_04495</name>
</gene>
<evidence type="ECO:0000313" key="2">
    <source>
        <dbReference type="EMBL" id="KFF04835.1"/>
    </source>
</evidence>
<name>A0A085ZK71_9FLAO</name>
<feature type="chain" id="PRO_5001801388" description="Lipoprotein" evidence="1">
    <location>
        <begin position="24"/>
        <end position="230"/>
    </location>
</feature>
<comment type="caution">
    <text evidence="2">The sequence shown here is derived from an EMBL/GenBank/DDBJ whole genome shotgun (WGS) entry which is preliminary data.</text>
</comment>
<dbReference type="PROSITE" id="PS51257">
    <property type="entry name" value="PROKAR_LIPOPROTEIN"/>
    <property type="match status" value="1"/>
</dbReference>
<dbReference type="OrthoDB" id="1178167at2"/>
<protein>
    <recommendedName>
        <fullName evidence="4">Lipoprotein</fullName>
    </recommendedName>
</protein>
<evidence type="ECO:0008006" key="4">
    <source>
        <dbReference type="Google" id="ProtNLM"/>
    </source>
</evidence>
<keyword evidence="1" id="KW-0732">Signal</keyword>
<dbReference type="eggNOG" id="ENOG5033I6U">
    <property type="taxonomic scope" value="Bacteria"/>
</dbReference>
<dbReference type="Proteomes" id="UP000028715">
    <property type="component" value="Unassembled WGS sequence"/>
</dbReference>
<organism evidence="2 3">
    <name type="scientific">Flavobacterium reichenbachii</name>
    <dbReference type="NCBI Taxonomy" id="362418"/>
    <lineage>
        <taxon>Bacteria</taxon>
        <taxon>Pseudomonadati</taxon>
        <taxon>Bacteroidota</taxon>
        <taxon>Flavobacteriia</taxon>
        <taxon>Flavobacteriales</taxon>
        <taxon>Flavobacteriaceae</taxon>
        <taxon>Flavobacterium</taxon>
    </lineage>
</organism>
<reference evidence="2 3" key="1">
    <citation type="submission" date="2014-07" db="EMBL/GenBank/DDBJ databases">
        <title>Genome of Flavobacterium reichenbachii LMG 25512.</title>
        <authorList>
            <person name="Stropko S.J."/>
            <person name="Pipes S.E."/>
            <person name="Newman J.D."/>
        </authorList>
    </citation>
    <scope>NUCLEOTIDE SEQUENCE [LARGE SCALE GENOMIC DNA]</scope>
    <source>
        <strain evidence="2 3">LMG 25512</strain>
    </source>
</reference>
<keyword evidence="3" id="KW-1185">Reference proteome</keyword>
<evidence type="ECO:0000313" key="3">
    <source>
        <dbReference type="Proteomes" id="UP000028715"/>
    </source>
</evidence>
<proteinExistence type="predicted"/>
<feature type="signal peptide" evidence="1">
    <location>
        <begin position="1"/>
        <end position="23"/>
    </location>
</feature>